<proteinExistence type="predicted"/>
<dbReference type="AlphaFoldDB" id="E4TYH2"/>
<dbReference type="Proteomes" id="UP000008721">
    <property type="component" value="Chromosome"/>
</dbReference>
<gene>
    <name evidence="1" type="ordered locus">Sulku_0282</name>
</gene>
<organism evidence="1 2">
    <name type="scientific">Sulfuricurvum kujiense (strain ATCC BAA-921 / DSM 16994 / JCM 11577 / YK-1)</name>
    <dbReference type="NCBI Taxonomy" id="709032"/>
    <lineage>
        <taxon>Bacteria</taxon>
        <taxon>Pseudomonadati</taxon>
        <taxon>Campylobacterota</taxon>
        <taxon>Epsilonproteobacteria</taxon>
        <taxon>Campylobacterales</taxon>
        <taxon>Sulfurimonadaceae</taxon>
        <taxon>Sulfuricurvum</taxon>
    </lineage>
</organism>
<keyword evidence="2" id="KW-1185">Reference proteome</keyword>
<dbReference type="STRING" id="709032.Sulku_0282"/>
<evidence type="ECO:0000313" key="2">
    <source>
        <dbReference type="Proteomes" id="UP000008721"/>
    </source>
</evidence>
<dbReference type="eggNOG" id="ENOG50318NF">
    <property type="taxonomic scope" value="Bacteria"/>
</dbReference>
<protein>
    <submittedName>
        <fullName evidence="1">Uncharacterized protein</fullName>
    </submittedName>
</protein>
<evidence type="ECO:0000313" key="1">
    <source>
        <dbReference type="EMBL" id="ADR32949.1"/>
    </source>
</evidence>
<reference evidence="1 2" key="1">
    <citation type="journal article" date="2012" name="Stand. Genomic Sci.">
        <title>Complete genome sequence of the sulfur compounds oxidizing chemolithoautotroph Sulfuricurvum kujiense type strain (YK-1(T)).</title>
        <authorList>
            <person name="Han C."/>
            <person name="Kotsyurbenko O."/>
            <person name="Chertkov O."/>
            <person name="Held B."/>
            <person name="Lapidus A."/>
            <person name="Nolan M."/>
            <person name="Lucas S."/>
            <person name="Hammon N."/>
            <person name="Deshpande S."/>
            <person name="Cheng J.F."/>
            <person name="Tapia R."/>
            <person name="Goodwin L.A."/>
            <person name="Pitluck S."/>
            <person name="Liolios K."/>
            <person name="Pagani I."/>
            <person name="Ivanova N."/>
            <person name="Mavromatis K."/>
            <person name="Mikhailova N."/>
            <person name="Pati A."/>
            <person name="Chen A."/>
            <person name="Palaniappan K."/>
            <person name="Land M."/>
            <person name="Hauser L."/>
            <person name="Chang Y.J."/>
            <person name="Jeffries C.D."/>
            <person name="Brambilla E.M."/>
            <person name="Rohde M."/>
            <person name="Spring S."/>
            <person name="Sikorski J."/>
            <person name="Goker M."/>
            <person name="Woyke T."/>
            <person name="Bristow J."/>
            <person name="Eisen J.A."/>
            <person name="Markowitz V."/>
            <person name="Hugenholtz P."/>
            <person name="Kyrpides N.C."/>
            <person name="Klenk H.P."/>
            <person name="Detter J.C."/>
        </authorList>
    </citation>
    <scope>NUCLEOTIDE SEQUENCE [LARGE SCALE GENOMIC DNA]</scope>
    <source>
        <strain evidence="2">ATCC BAA-921 / DSM 16994 / JCM 11577 / YK-1</strain>
    </source>
</reference>
<sequence>MSDIRLVQATIDLAYEEVLDNNEKFEHEFNLIGVAEENSITQGIKHVKVRGELDETNALMLNIMAELYRKMEKIEMLLSNGKINRLELSSKGLIDSIGLEHFKLSSDSLEVGKHYYGRMEIATFPKREIALYFEAVEPSLAKIENIHVRDKEAWGYYMTACERVMIRQMKGLE</sequence>
<dbReference type="HOGENOM" id="CLU_125912_0_0_7"/>
<dbReference type="EMBL" id="CP002355">
    <property type="protein sequence ID" value="ADR32949.1"/>
    <property type="molecule type" value="Genomic_DNA"/>
</dbReference>
<dbReference type="OrthoDB" id="5339222at2"/>
<accession>E4TYH2</accession>
<name>E4TYH2_SULKY</name>
<dbReference type="RefSeq" id="WP_013459146.1">
    <property type="nucleotide sequence ID" value="NC_014762.1"/>
</dbReference>
<dbReference type="KEGG" id="sku:Sulku_0282"/>